<accession>A0A2N8RFM8</accession>
<organism evidence="1 2">
    <name type="scientific">Stutzerimonas stutzeri</name>
    <name type="common">Pseudomonas stutzeri</name>
    <dbReference type="NCBI Taxonomy" id="316"/>
    <lineage>
        <taxon>Bacteria</taxon>
        <taxon>Pseudomonadati</taxon>
        <taxon>Pseudomonadota</taxon>
        <taxon>Gammaproteobacteria</taxon>
        <taxon>Pseudomonadales</taxon>
        <taxon>Pseudomonadaceae</taxon>
        <taxon>Stutzerimonas</taxon>
    </lineage>
</organism>
<proteinExistence type="predicted"/>
<evidence type="ECO:0000313" key="2">
    <source>
        <dbReference type="Proteomes" id="UP000236003"/>
    </source>
</evidence>
<reference evidence="1 2" key="1">
    <citation type="submission" date="2018-01" db="EMBL/GenBank/DDBJ databases">
        <title>Denitrification phenotypes of diverse strains of Pseudomonas stutzeri.</title>
        <authorList>
            <person name="Milligan D.A."/>
            <person name="Bergaust L."/>
            <person name="Bakken L.R."/>
            <person name="Frostegard A."/>
        </authorList>
    </citation>
    <scope>NUCLEOTIDE SEQUENCE [LARGE SCALE GENOMIC DNA]</scope>
    <source>
        <strain evidence="1 2">CCUG 44592</strain>
    </source>
</reference>
<dbReference type="AlphaFoldDB" id="A0A2N8RFM8"/>
<dbReference type="EMBL" id="POUM01000006">
    <property type="protein sequence ID" value="PNF59892.1"/>
    <property type="molecule type" value="Genomic_DNA"/>
</dbReference>
<protein>
    <submittedName>
        <fullName evidence="1">Uncharacterized protein</fullName>
    </submittedName>
</protein>
<dbReference type="RefSeq" id="WP_102820350.1">
    <property type="nucleotide sequence ID" value="NZ_JAGFOX010000004.1"/>
</dbReference>
<evidence type="ECO:0000313" key="1">
    <source>
        <dbReference type="EMBL" id="PNF59892.1"/>
    </source>
</evidence>
<name>A0A2N8RFM8_STUST</name>
<comment type="caution">
    <text evidence="1">The sequence shown here is derived from an EMBL/GenBank/DDBJ whole genome shotgun (WGS) entry which is preliminary data.</text>
</comment>
<sequence length="73" mass="7720">MMRIWLWPVLIGVLSTLGLTAGLVSEGAGDWLSWLALAAPVIIGLHGLSRCGARHQRRGGNVTAATSRRAGRS</sequence>
<dbReference type="Proteomes" id="UP000236003">
    <property type="component" value="Unassembled WGS sequence"/>
</dbReference>
<gene>
    <name evidence="1" type="ORF">CXK99_08700</name>
</gene>